<evidence type="ECO:0000313" key="3">
    <source>
        <dbReference type="Proteomes" id="UP001162131"/>
    </source>
</evidence>
<dbReference type="AlphaFoldDB" id="A0AAU9JLE8"/>
<proteinExistence type="predicted"/>
<evidence type="ECO:0000256" key="1">
    <source>
        <dbReference type="SAM" id="SignalP"/>
    </source>
</evidence>
<reference evidence="2" key="1">
    <citation type="submission" date="2021-09" db="EMBL/GenBank/DDBJ databases">
        <authorList>
            <consortium name="AG Swart"/>
            <person name="Singh M."/>
            <person name="Singh A."/>
            <person name="Seah K."/>
            <person name="Emmerich C."/>
        </authorList>
    </citation>
    <scope>NUCLEOTIDE SEQUENCE</scope>
    <source>
        <strain evidence="2">ATCC30299</strain>
    </source>
</reference>
<feature type="signal peptide" evidence="1">
    <location>
        <begin position="1"/>
        <end position="18"/>
    </location>
</feature>
<name>A0AAU9JLE8_9CILI</name>
<comment type="caution">
    <text evidence="2">The sequence shown here is derived from an EMBL/GenBank/DDBJ whole genome shotgun (WGS) entry which is preliminary data.</text>
</comment>
<protein>
    <recommendedName>
        <fullName evidence="4">Secreted protein</fullName>
    </recommendedName>
</protein>
<feature type="chain" id="PRO_5043617000" description="Secreted protein" evidence="1">
    <location>
        <begin position="19"/>
        <end position="106"/>
    </location>
</feature>
<gene>
    <name evidence="2" type="ORF">BSTOLATCC_MIC29845</name>
</gene>
<dbReference type="EMBL" id="CAJZBQ010000029">
    <property type="protein sequence ID" value="CAG9321687.1"/>
    <property type="molecule type" value="Genomic_DNA"/>
</dbReference>
<accession>A0AAU9JLE8</accession>
<keyword evidence="3" id="KW-1185">Reference proteome</keyword>
<organism evidence="2 3">
    <name type="scientific">Blepharisma stoltei</name>
    <dbReference type="NCBI Taxonomy" id="1481888"/>
    <lineage>
        <taxon>Eukaryota</taxon>
        <taxon>Sar</taxon>
        <taxon>Alveolata</taxon>
        <taxon>Ciliophora</taxon>
        <taxon>Postciliodesmatophora</taxon>
        <taxon>Heterotrichea</taxon>
        <taxon>Heterotrichida</taxon>
        <taxon>Blepharismidae</taxon>
        <taxon>Blepharisma</taxon>
    </lineage>
</organism>
<dbReference type="Proteomes" id="UP001162131">
    <property type="component" value="Unassembled WGS sequence"/>
</dbReference>
<evidence type="ECO:0008006" key="4">
    <source>
        <dbReference type="Google" id="ProtNLM"/>
    </source>
</evidence>
<keyword evidence="1" id="KW-0732">Signal</keyword>
<evidence type="ECO:0000313" key="2">
    <source>
        <dbReference type="EMBL" id="CAG9321687.1"/>
    </source>
</evidence>
<sequence length="106" mass="12396">MSFEILSLLFLLPNSSSGYPKQKCCCSAEVLESKPNPINNIFSRIECHFIYPLNWSTKIWFQFKETIIIKKKWYEIISKKSFDFCEAICIGSYYQSISVLSLCQML</sequence>